<organism evidence="2 3">
    <name type="scientific">Candidatus Desulfatibia vada</name>
    <dbReference type="NCBI Taxonomy" id="2841696"/>
    <lineage>
        <taxon>Bacteria</taxon>
        <taxon>Pseudomonadati</taxon>
        <taxon>Thermodesulfobacteriota</taxon>
        <taxon>Desulfobacteria</taxon>
        <taxon>Desulfobacterales</taxon>
        <taxon>Desulfobacterales incertae sedis</taxon>
        <taxon>Candidatus Desulfatibia</taxon>
    </lineage>
</organism>
<protein>
    <submittedName>
        <fullName evidence="2">Cyclic nucleotide-binding domain-containing protein</fullName>
    </submittedName>
</protein>
<dbReference type="GO" id="GO:0034236">
    <property type="term" value="F:protein kinase A catalytic subunit binding"/>
    <property type="evidence" value="ECO:0007669"/>
    <property type="project" value="TreeGrafter"/>
</dbReference>
<dbReference type="PRINTS" id="PR00103">
    <property type="entry name" value="CAMPKINASE"/>
</dbReference>
<dbReference type="InterPro" id="IPR018488">
    <property type="entry name" value="cNMP-bd_CS"/>
</dbReference>
<dbReference type="GO" id="GO:0005829">
    <property type="term" value="C:cytosol"/>
    <property type="evidence" value="ECO:0007669"/>
    <property type="project" value="TreeGrafter"/>
</dbReference>
<dbReference type="SMART" id="SM00100">
    <property type="entry name" value="cNMP"/>
    <property type="match status" value="1"/>
</dbReference>
<sequence>MMKDTITNLLIKIPMFAGLDADELPIIEKYIKLFEIEQGETLFKEGDKGEYVCFVVDGRLEVTKKTITGENFVLNTLARGQSVGELSIIDKRPRSATVRAKTKATLFTLEGNDFEVITQEYSVIGMKILKGLSLLLSKKLRQTSSRLVSYMATAG</sequence>
<dbReference type="PANTHER" id="PTHR11635">
    <property type="entry name" value="CAMP-DEPENDENT PROTEIN KINASE REGULATORY CHAIN"/>
    <property type="match status" value="1"/>
</dbReference>
<gene>
    <name evidence="2" type="ORF">H8D96_04585</name>
</gene>
<dbReference type="GO" id="GO:0005952">
    <property type="term" value="C:cAMP-dependent protein kinase complex"/>
    <property type="evidence" value="ECO:0007669"/>
    <property type="project" value="InterPro"/>
</dbReference>
<dbReference type="Pfam" id="PF00027">
    <property type="entry name" value="cNMP_binding"/>
    <property type="match status" value="1"/>
</dbReference>
<dbReference type="InterPro" id="IPR014710">
    <property type="entry name" value="RmlC-like_jellyroll"/>
</dbReference>
<accession>A0A8J6P1D8</accession>
<dbReference type="SUPFAM" id="SSF51206">
    <property type="entry name" value="cAMP-binding domain-like"/>
    <property type="match status" value="1"/>
</dbReference>
<dbReference type="CDD" id="cd00038">
    <property type="entry name" value="CAP_ED"/>
    <property type="match status" value="1"/>
</dbReference>
<dbReference type="GO" id="GO:0030552">
    <property type="term" value="F:cAMP binding"/>
    <property type="evidence" value="ECO:0007669"/>
    <property type="project" value="TreeGrafter"/>
</dbReference>
<dbReference type="Gene3D" id="2.60.120.10">
    <property type="entry name" value="Jelly Rolls"/>
    <property type="match status" value="1"/>
</dbReference>
<dbReference type="EMBL" id="JACNIG010000120">
    <property type="protein sequence ID" value="MBC8431177.1"/>
    <property type="molecule type" value="Genomic_DNA"/>
</dbReference>
<proteinExistence type="predicted"/>
<name>A0A8J6P1D8_9BACT</name>
<evidence type="ECO:0000313" key="3">
    <source>
        <dbReference type="Proteomes" id="UP000605201"/>
    </source>
</evidence>
<feature type="domain" description="Cyclic nucleotide-binding" evidence="1">
    <location>
        <begin position="15"/>
        <end position="117"/>
    </location>
</feature>
<dbReference type="PANTHER" id="PTHR11635:SF152">
    <property type="entry name" value="CAMP-DEPENDENT PROTEIN KINASE TYPE I REGULATORY SUBUNIT-RELATED"/>
    <property type="match status" value="1"/>
</dbReference>
<comment type="caution">
    <text evidence="2">The sequence shown here is derived from an EMBL/GenBank/DDBJ whole genome shotgun (WGS) entry which is preliminary data.</text>
</comment>
<dbReference type="InterPro" id="IPR018490">
    <property type="entry name" value="cNMP-bd_dom_sf"/>
</dbReference>
<dbReference type="AlphaFoldDB" id="A0A8J6P1D8"/>
<reference evidence="2 3" key="1">
    <citation type="submission" date="2020-08" db="EMBL/GenBank/DDBJ databases">
        <title>Bridging the membrane lipid divide: bacteria of the FCB group superphylum have the potential to synthesize archaeal ether lipids.</title>
        <authorList>
            <person name="Villanueva L."/>
            <person name="Von Meijenfeldt F.A.B."/>
            <person name="Westbye A.B."/>
            <person name="Yadav S."/>
            <person name="Hopmans E.C."/>
            <person name="Dutilh B.E."/>
            <person name="Sinninghe Damste J.S."/>
        </authorList>
    </citation>
    <scope>NUCLEOTIDE SEQUENCE [LARGE SCALE GENOMIC DNA]</scope>
    <source>
        <strain evidence="2">NIOZ-UU17</strain>
    </source>
</reference>
<dbReference type="Proteomes" id="UP000605201">
    <property type="component" value="Unassembled WGS sequence"/>
</dbReference>
<evidence type="ECO:0000259" key="1">
    <source>
        <dbReference type="PROSITE" id="PS50042"/>
    </source>
</evidence>
<dbReference type="PROSITE" id="PS00889">
    <property type="entry name" value="CNMP_BINDING_2"/>
    <property type="match status" value="1"/>
</dbReference>
<dbReference type="InterPro" id="IPR050503">
    <property type="entry name" value="cAMP-dep_PK_reg_su-like"/>
</dbReference>
<dbReference type="InterPro" id="IPR000595">
    <property type="entry name" value="cNMP-bd_dom"/>
</dbReference>
<evidence type="ECO:0000313" key="2">
    <source>
        <dbReference type="EMBL" id="MBC8431177.1"/>
    </source>
</evidence>
<dbReference type="GO" id="GO:0004862">
    <property type="term" value="F:cAMP-dependent protein kinase inhibitor activity"/>
    <property type="evidence" value="ECO:0007669"/>
    <property type="project" value="TreeGrafter"/>
</dbReference>
<dbReference type="PROSITE" id="PS50042">
    <property type="entry name" value="CNMP_BINDING_3"/>
    <property type="match status" value="1"/>
</dbReference>